<sequence>MNSLVRFICSSAFVLSSMSTLAASLQVAPISLQFSTTENAKEIWLTNTSDNPIHAQTRVQEWTQSQGKDVLVPTKNIVASPMVTEIPAGGKQLIRVIKISPLPNTQEQTYRLIIDELPSAKNNDQSGLQLLLQYSVPVFFQSKNDIASKNGQTSLSQVEFVFQNQQLTVNNHGNSHIRISQLNYINPNGDKIPVVKGLLGYALANQSMSFDIPKLKEMLANGQFEARINMDGQPQILKMK</sequence>
<dbReference type="SUPFAM" id="SSF49354">
    <property type="entry name" value="PapD-like"/>
    <property type="match status" value="1"/>
</dbReference>
<dbReference type="AlphaFoldDB" id="N8ZNF2"/>
<dbReference type="EMBL" id="APPN01000046">
    <property type="protein sequence ID" value="ENV35284.1"/>
    <property type="molecule type" value="Genomic_DNA"/>
</dbReference>
<dbReference type="PATRIC" id="fig|1120926.3.peg.550"/>
<dbReference type="InterPro" id="IPR050643">
    <property type="entry name" value="Periplasmic_pilus_chap"/>
</dbReference>
<dbReference type="Proteomes" id="UP000013117">
    <property type="component" value="Unassembled WGS sequence"/>
</dbReference>
<dbReference type="PANTHER" id="PTHR30251">
    <property type="entry name" value="PILUS ASSEMBLY CHAPERONE"/>
    <property type="match status" value="1"/>
</dbReference>
<feature type="chain" id="PRO_5004138150" description="Pili assembly chaperone N-terminal domain-containing protein" evidence="1">
    <location>
        <begin position="23"/>
        <end position="240"/>
    </location>
</feature>
<dbReference type="STRING" id="202952.GCA_000747725_00338"/>
<evidence type="ECO:0000313" key="3">
    <source>
        <dbReference type="EMBL" id="ENV35284.1"/>
    </source>
</evidence>
<dbReference type="InterPro" id="IPR016147">
    <property type="entry name" value="Pili_assmbl_chaperone_N"/>
</dbReference>
<proteinExistence type="predicted"/>
<protein>
    <recommendedName>
        <fullName evidence="2">Pili assembly chaperone N-terminal domain-containing protein</fullName>
    </recommendedName>
</protein>
<dbReference type="eggNOG" id="COG3121">
    <property type="taxonomic scope" value="Bacteria"/>
</dbReference>
<name>N8ZNF2_9GAMM</name>
<reference evidence="3 4" key="1">
    <citation type="submission" date="2013-02" db="EMBL/GenBank/DDBJ databases">
        <title>The Genome Sequence of Acinetobacter gerneri CIP 107464.</title>
        <authorList>
            <consortium name="The Broad Institute Genome Sequencing Platform"/>
            <consortium name="The Broad Institute Genome Sequencing Center for Infectious Disease"/>
            <person name="Cerqueira G."/>
            <person name="Feldgarden M."/>
            <person name="Courvalin P."/>
            <person name="Perichon B."/>
            <person name="Grillot-Courvalin C."/>
            <person name="Clermont D."/>
            <person name="Rocha E."/>
            <person name="Yoon E.-J."/>
            <person name="Nemec A."/>
            <person name="Walker B."/>
            <person name="Young S.K."/>
            <person name="Zeng Q."/>
            <person name="Gargeya S."/>
            <person name="Fitzgerald M."/>
            <person name="Haas B."/>
            <person name="Abouelleil A."/>
            <person name="Alvarado L."/>
            <person name="Arachchi H.M."/>
            <person name="Berlin A.M."/>
            <person name="Chapman S.B."/>
            <person name="Dewar J."/>
            <person name="Goldberg J."/>
            <person name="Griggs A."/>
            <person name="Gujja S."/>
            <person name="Hansen M."/>
            <person name="Howarth C."/>
            <person name="Imamovic A."/>
            <person name="Larimer J."/>
            <person name="McCowan C."/>
            <person name="Murphy C."/>
            <person name="Neiman D."/>
            <person name="Pearson M."/>
            <person name="Priest M."/>
            <person name="Roberts A."/>
            <person name="Saif S."/>
            <person name="Shea T."/>
            <person name="Sisk P."/>
            <person name="Sykes S."/>
            <person name="Wortman J."/>
            <person name="Nusbaum C."/>
            <person name="Birren B."/>
        </authorList>
    </citation>
    <scope>NUCLEOTIDE SEQUENCE [LARGE SCALE GENOMIC DNA]</scope>
    <source>
        <strain evidence="3 4">CIP 107464</strain>
    </source>
</reference>
<feature type="signal peptide" evidence="1">
    <location>
        <begin position="1"/>
        <end position="22"/>
    </location>
</feature>
<dbReference type="InterPro" id="IPR008962">
    <property type="entry name" value="PapD-like_sf"/>
</dbReference>
<dbReference type="PANTHER" id="PTHR30251:SF4">
    <property type="entry name" value="SLR1668 PROTEIN"/>
    <property type="match status" value="1"/>
</dbReference>
<accession>N8ZNF2</accession>
<evidence type="ECO:0000259" key="2">
    <source>
        <dbReference type="Pfam" id="PF00345"/>
    </source>
</evidence>
<dbReference type="RefSeq" id="WP_004855290.1">
    <property type="nucleotide sequence ID" value="NZ_ASYY01000089.1"/>
</dbReference>
<feature type="domain" description="Pili assembly chaperone N-terminal" evidence="2">
    <location>
        <begin position="25"/>
        <end position="141"/>
    </location>
</feature>
<dbReference type="GO" id="GO:0071555">
    <property type="term" value="P:cell wall organization"/>
    <property type="evidence" value="ECO:0007669"/>
    <property type="project" value="InterPro"/>
</dbReference>
<dbReference type="OrthoDB" id="511700at2"/>
<comment type="caution">
    <text evidence="3">The sequence shown here is derived from an EMBL/GenBank/DDBJ whole genome shotgun (WGS) entry which is preliminary data.</text>
</comment>
<keyword evidence="4" id="KW-1185">Reference proteome</keyword>
<dbReference type="GeneID" id="84207995"/>
<evidence type="ECO:0000313" key="4">
    <source>
        <dbReference type="Proteomes" id="UP000013117"/>
    </source>
</evidence>
<dbReference type="Pfam" id="PF00345">
    <property type="entry name" value="PapD_N"/>
    <property type="match status" value="1"/>
</dbReference>
<keyword evidence="1" id="KW-0732">Signal</keyword>
<evidence type="ECO:0000256" key="1">
    <source>
        <dbReference type="SAM" id="SignalP"/>
    </source>
</evidence>
<dbReference type="GO" id="GO:0030288">
    <property type="term" value="C:outer membrane-bounded periplasmic space"/>
    <property type="evidence" value="ECO:0007669"/>
    <property type="project" value="InterPro"/>
</dbReference>
<organism evidence="3 4">
    <name type="scientific">Acinetobacter gerneri DSM 14967 = CIP 107464 = MTCC 9824</name>
    <dbReference type="NCBI Taxonomy" id="1120926"/>
    <lineage>
        <taxon>Bacteria</taxon>
        <taxon>Pseudomonadati</taxon>
        <taxon>Pseudomonadota</taxon>
        <taxon>Gammaproteobacteria</taxon>
        <taxon>Moraxellales</taxon>
        <taxon>Moraxellaceae</taxon>
        <taxon>Acinetobacter</taxon>
    </lineage>
</organism>
<dbReference type="Gene3D" id="2.60.40.10">
    <property type="entry name" value="Immunoglobulins"/>
    <property type="match status" value="1"/>
</dbReference>
<dbReference type="InterPro" id="IPR013783">
    <property type="entry name" value="Ig-like_fold"/>
</dbReference>
<gene>
    <name evidence="3" type="ORF">F960_00582</name>
</gene>
<dbReference type="HOGENOM" id="CLU_076533_0_1_6"/>